<evidence type="ECO:0000313" key="2">
    <source>
        <dbReference type="Proteomes" id="UP001140074"/>
    </source>
</evidence>
<organism evidence="1 2">
    <name type="scientific">Coemansia aciculifera</name>
    <dbReference type="NCBI Taxonomy" id="417176"/>
    <lineage>
        <taxon>Eukaryota</taxon>
        <taxon>Fungi</taxon>
        <taxon>Fungi incertae sedis</taxon>
        <taxon>Zoopagomycota</taxon>
        <taxon>Kickxellomycotina</taxon>
        <taxon>Kickxellomycetes</taxon>
        <taxon>Kickxellales</taxon>
        <taxon>Kickxellaceae</taxon>
        <taxon>Coemansia</taxon>
    </lineage>
</organism>
<gene>
    <name evidence="1" type="ORF">GGH94_000015</name>
</gene>
<dbReference type="AlphaFoldDB" id="A0A9W8M875"/>
<evidence type="ECO:0000313" key="1">
    <source>
        <dbReference type="EMBL" id="KAJ2868483.1"/>
    </source>
</evidence>
<protein>
    <submittedName>
        <fullName evidence="1">Uncharacterized protein</fullName>
    </submittedName>
</protein>
<dbReference type="Proteomes" id="UP001140074">
    <property type="component" value="Unassembled WGS sequence"/>
</dbReference>
<sequence length="228" mass="25974">MPNPQIVKIIREYKVFTPASHPKLQHVSLGAMFDPELSLFNTDVDYMQFVLSIGPNAPVRDICYPLTNPVLQYMLPVFGEYACIQVLMLETLHLHLWDVIALIKTLPLLSDLHTLYPAIGALPYGVAEPELPEYVIANYAPTGKRFRCCHFSIDPTGDVNNSVRCVLLLALVCPNFDYAAIYMCIQIFMIHMRAMIATDEFRPYESRLRRLLFGGAKNEIRNVGQLRR</sequence>
<keyword evidence="2" id="KW-1185">Reference proteome</keyword>
<reference evidence="1" key="1">
    <citation type="submission" date="2022-07" db="EMBL/GenBank/DDBJ databases">
        <title>Phylogenomic reconstructions and comparative analyses of Kickxellomycotina fungi.</title>
        <authorList>
            <person name="Reynolds N.K."/>
            <person name="Stajich J.E."/>
            <person name="Barry K."/>
            <person name="Grigoriev I.V."/>
            <person name="Crous P."/>
            <person name="Smith M.E."/>
        </authorList>
    </citation>
    <scope>NUCLEOTIDE SEQUENCE</scope>
    <source>
        <strain evidence="1">RSA 476</strain>
    </source>
</reference>
<name>A0A9W8M875_9FUNG</name>
<comment type="caution">
    <text evidence="1">The sequence shown here is derived from an EMBL/GenBank/DDBJ whole genome shotgun (WGS) entry which is preliminary data.</text>
</comment>
<accession>A0A9W8M875</accession>
<proteinExistence type="predicted"/>
<dbReference type="EMBL" id="JANBUY010000002">
    <property type="protein sequence ID" value="KAJ2868483.1"/>
    <property type="molecule type" value="Genomic_DNA"/>
</dbReference>